<dbReference type="PANTHER" id="PTHR30265:SF4">
    <property type="entry name" value="KOW MOTIF FAMILY PROTEIN, EXPRESSED"/>
    <property type="match status" value="1"/>
</dbReference>
<dbReference type="OrthoDB" id="9796143at2"/>
<keyword evidence="1" id="KW-0889">Transcription antitermination</keyword>
<keyword evidence="2" id="KW-0805">Transcription regulation</keyword>
<dbReference type="Gene3D" id="3.30.70.940">
    <property type="entry name" value="NusG, N-terminal domain"/>
    <property type="match status" value="1"/>
</dbReference>
<dbReference type="AlphaFoldDB" id="A0A4P7VIP4"/>
<name>A0A4P7VIP4_9BACT</name>
<keyword evidence="6" id="KW-1185">Reference proteome</keyword>
<dbReference type="InterPro" id="IPR036735">
    <property type="entry name" value="NGN_dom_sf"/>
</dbReference>
<feature type="domain" description="NusG-like N-terminal" evidence="4">
    <location>
        <begin position="47"/>
        <end position="146"/>
    </location>
</feature>
<keyword evidence="3" id="KW-0804">Transcription</keyword>
<sequence length="225" mass="25534">MFQMSEISCQEMLIKIGFKVMNIQANNDSFSTVPDGVDDAVGVEKANWYVAIVNNRSEKVTAEKLSNEGYEAYVASQEEYRLWRNGKKKKIDRVVIPSMVFLHCTENERRSVVTLPYIYRFLTNKAGNPNKFGRPVAIIPDRQMYQLKFMLGNSNSPVEFVDRMYTKGDKVRVIRGGLCGLEGEVITSQDGKSELWIRLDILGCAKVSIDPIDIEPINNNSTLHD</sequence>
<dbReference type="SUPFAM" id="SSF82679">
    <property type="entry name" value="N-utilization substance G protein NusG, N-terminal domain"/>
    <property type="match status" value="1"/>
</dbReference>
<protein>
    <submittedName>
        <fullName evidence="5">UpxY family transcription antiterminator</fullName>
    </submittedName>
</protein>
<evidence type="ECO:0000256" key="1">
    <source>
        <dbReference type="ARBA" id="ARBA00022814"/>
    </source>
</evidence>
<dbReference type="PANTHER" id="PTHR30265">
    <property type="entry name" value="RHO-INTERACTING TRANSCRIPTION TERMINATION FACTOR NUSG"/>
    <property type="match status" value="1"/>
</dbReference>
<evidence type="ECO:0000256" key="3">
    <source>
        <dbReference type="ARBA" id="ARBA00023163"/>
    </source>
</evidence>
<dbReference type="CDD" id="cd09895">
    <property type="entry name" value="NGN_SP_UpxY"/>
    <property type="match status" value="1"/>
</dbReference>
<dbReference type="GO" id="GO:0006354">
    <property type="term" value="P:DNA-templated transcription elongation"/>
    <property type="evidence" value="ECO:0007669"/>
    <property type="project" value="InterPro"/>
</dbReference>
<evidence type="ECO:0000313" key="6">
    <source>
        <dbReference type="Proteomes" id="UP000297031"/>
    </source>
</evidence>
<reference evidence="5 6" key="1">
    <citation type="submission" date="2019-02" db="EMBL/GenBank/DDBJ databases">
        <title>Isolation and identification of novel species under the genus Muribaculum.</title>
        <authorList>
            <person name="Miyake S."/>
            <person name="Ding Y."/>
            <person name="Low A."/>
            <person name="Soh M."/>
            <person name="Seedorf H."/>
        </authorList>
    </citation>
    <scope>NUCLEOTIDE SEQUENCE [LARGE SCALE GENOMIC DNA]</scope>
    <source>
        <strain evidence="5 6">TLL-A4</strain>
    </source>
</reference>
<dbReference type="InterPro" id="IPR006645">
    <property type="entry name" value="NGN-like_dom"/>
</dbReference>
<dbReference type="NCBIfam" id="NF033644">
    <property type="entry name" value="antiterm_UpxY"/>
    <property type="match status" value="1"/>
</dbReference>
<dbReference type="Proteomes" id="UP000297031">
    <property type="component" value="Chromosome"/>
</dbReference>
<dbReference type="KEGG" id="mgod:E7746_04445"/>
<dbReference type="EMBL" id="CP039393">
    <property type="protein sequence ID" value="QCD35186.1"/>
    <property type="molecule type" value="Genomic_DNA"/>
</dbReference>
<organism evidence="5 6">
    <name type="scientific">Muribaculum gordoncarteri</name>
    <dbReference type="NCBI Taxonomy" id="2530390"/>
    <lineage>
        <taxon>Bacteria</taxon>
        <taxon>Pseudomonadati</taxon>
        <taxon>Bacteroidota</taxon>
        <taxon>Bacteroidia</taxon>
        <taxon>Bacteroidales</taxon>
        <taxon>Muribaculaceae</taxon>
        <taxon>Muribaculum</taxon>
    </lineage>
</organism>
<evidence type="ECO:0000313" key="5">
    <source>
        <dbReference type="EMBL" id="QCD35186.1"/>
    </source>
</evidence>
<gene>
    <name evidence="5" type="ORF">E7746_04445</name>
</gene>
<dbReference type="InterPro" id="IPR043425">
    <property type="entry name" value="NusG-like"/>
</dbReference>
<dbReference type="GO" id="GO:0031564">
    <property type="term" value="P:transcription antitermination"/>
    <property type="evidence" value="ECO:0007669"/>
    <property type="project" value="UniProtKB-KW"/>
</dbReference>
<dbReference type="Pfam" id="PF02357">
    <property type="entry name" value="NusG"/>
    <property type="match status" value="1"/>
</dbReference>
<evidence type="ECO:0000259" key="4">
    <source>
        <dbReference type="Pfam" id="PF02357"/>
    </source>
</evidence>
<proteinExistence type="predicted"/>
<evidence type="ECO:0000256" key="2">
    <source>
        <dbReference type="ARBA" id="ARBA00023015"/>
    </source>
</evidence>
<accession>A0A4P7VIP4</accession>